<sequence>MNIHPRVQIERSRVLPYDKNLVGKVEIYQLTRGEDVLFSSVVSEFTTSDPTQSSSRCTGNKVALGTGLMTCSRMPISSI</sequence>
<keyword evidence="2" id="KW-1185">Reference proteome</keyword>
<proteinExistence type="predicted"/>
<organism evidence="1 2">
    <name type="scientific">Protopolystoma xenopodis</name>
    <dbReference type="NCBI Taxonomy" id="117903"/>
    <lineage>
        <taxon>Eukaryota</taxon>
        <taxon>Metazoa</taxon>
        <taxon>Spiralia</taxon>
        <taxon>Lophotrochozoa</taxon>
        <taxon>Platyhelminthes</taxon>
        <taxon>Monogenea</taxon>
        <taxon>Polyopisthocotylea</taxon>
        <taxon>Polystomatidea</taxon>
        <taxon>Polystomatidae</taxon>
        <taxon>Protopolystoma</taxon>
    </lineage>
</organism>
<evidence type="ECO:0000313" key="1">
    <source>
        <dbReference type="EMBL" id="VEL36345.1"/>
    </source>
</evidence>
<reference evidence="1" key="1">
    <citation type="submission" date="2018-11" db="EMBL/GenBank/DDBJ databases">
        <authorList>
            <consortium name="Pathogen Informatics"/>
        </authorList>
    </citation>
    <scope>NUCLEOTIDE SEQUENCE</scope>
</reference>
<gene>
    <name evidence="1" type="ORF">PXEA_LOCUS29785</name>
</gene>
<evidence type="ECO:0000313" key="2">
    <source>
        <dbReference type="Proteomes" id="UP000784294"/>
    </source>
</evidence>
<dbReference type="Proteomes" id="UP000784294">
    <property type="component" value="Unassembled WGS sequence"/>
</dbReference>
<dbReference type="AlphaFoldDB" id="A0A448XGX9"/>
<dbReference type="EMBL" id="CAAALY010252009">
    <property type="protein sequence ID" value="VEL36345.1"/>
    <property type="molecule type" value="Genomic_DNA"/>
</dbReference>
<protein>
    <submittedName>
        <fullName evidence="1">Uncharacterized protein</fullName>
    </submittedName>
</protein>
<comment type="caution">
    <text evidence="1">The sequence shown here is derived from an EMBL/GenBank/DDBJ whole genome shotgun (WGS) entry which is preliminary data.</text>
</comment>
<name>A0A448XGX9_9PLAT</name>
<accession>A0A448XGX9</accession>